<dbReference type="CDD" id="cd17546">
    <property type="entry name" value="REC_hyHK_CKI1_RcsC-like"/>
    <property type="match status" value="1"/>
</dbReference>
<gene>
    <name evidence="5" type="ORF">SM757_30825</name>
</gene>
<evidence type="ECO:0000313" key="6">
    <source>
        <dbReference type="Proteomes" id="UP001293718"/>
    </source>
</evidence>
<dbReference type="InterPro" id="IPR011006">
    <property type="entry name" value="CheY-like_superfamily"/>
</dbReference>
<dbReference type="Proteomes" id="UP001293718">
    <property type="component" value="Unassembled WGS sequence"/>
</dbReference>
<evidence type="ECO:0000313" key="5">
    <source>
        <dbReference type="EMBL" id="MDZ5460978.1"/>
    </source>
</evidence>
<dbReference type="SUPFAM" id="SSF52172">
    <property type="entry name" value="CheY-like"/>
    <property type="match status" value="1"/>
</dbReference>
<dbReference type="PANTHER" id="PTHR45339">
    <property type="entry name" value="HYBRID SIGNAL TRANSDUCTION HISTIDINE KINASE J"/>
    <property type="match status" value="1"/>
</dbReference>
<dbReference type="PANTHER" id="PTHR45339:SF1">
    <property type="entry name" value="HYBRID SIGNAL TRANSDUCTION HISTIDINE KINASE J"/>
    <property type="match status" value="1"/>
</dbReference>
<sequence>MKEVPLALVVDDNALNGRLASALLHRLGWQAQVAQDGPQALELLERQRFDLLLLDLRMPSLDGAEVCRRVRKELRLSSLPVVAYTAHGLRQERADLCAAGFDDLLPKPTTFDDMQQLCRKYAPEVSL</sequence>
<comment type="caution">
    <text evidence="5">The sequence shown here is derived from an EMBL/GenBank/DDBJ whole genome shotgun (WGS) entry which is preliminary data.</text>
</comment>
<feature type="domain" description="Response regulatory" evidence="4">
    <location>
        <begin position="6"/>
        <end position="122"/>
    </location>
</feature>
<dbReference type="Pfam" id="PF00072">
    <property type="entry name" value="Response_reg"/>
    <property type="match status" value="1"/>
</dbReference>
<dbReference type="Gene3D" id="3.40.50.2300">
    <property type="match status" value="1"/>
</dbReference>
<proteinExistence type="predicted"/>
<dbReference type="PROSITE" id="PS50110">
    <property type="entry name" value="RESPONSE_REGULATORY"/>
    <property type="match status" value="1"/>
</dbReference>
<accession>A0ABU5IQ05</accession>
<reference evidence="5 6" key="1">
    <citation type="submission" date="2023-11" db="EMBL/GenBank/DDBJ databases">
        <title>Draft genome of Azohydromonas lata strain H1 (DSM1123), a polyhydroxyalkanoate producer.</title>
        <authorList>
            <person name="Traversa D."/>
            <person name="D'Addabbo P."/>
            <person name="Pazzani C."/>
            <person name="Manzari C."/>
            <person name="Chiara M."/>
            <person name="Scrascia M."/>
        </authorList>
    </citation>
    <scope>NUCLEOTIDE SEQUENCE [LARGE SCALE GENOMIC DNA]</scope>
    <source>
        <strain evidence="5 6">H1</strain>
    </source>
</reference>
<organism evidence="5 6">
    <name type="scientific">Azohydromonas lata</name>
    <dbReference type="NCBI Taxonomy" id="45677"/>
    <lineage>
        <taxon>Bacteria</taxon>
        <taxon>Pseudomonadati</taxon>
        <taxon>Pseudomonadota</taxon>
        <taxon>Betaproteobacteria</taxon>
        <taxon>Burkholderiales</taxon>
        <taxon>Sphaerotilaceae</taxon>
        <taxon>Azohydromonas</taxon>
    </lineage>
</organism>
<keyword evidence="1 3" id="KW-0597">Phosphoprotein</keyword>
<evidence type="ECO:0000259" key="4">
    <source>
        <dbReference type="PROSITE" id="PS50110"/>
    </source>
</evidence>
<keyword evidence="2" id="KW-0902">Two-component regulatory system</keyword>
<evidence type="ECO:0000256" key="2">
    <source>
        <dbReference type="ARBA" id="ARBA00023012"/>
    </source>
</evidence>
<name>A0ABU5IQ05_9BURK</name>
<protein>
    <submittedName>
        <fullName evidence="5">Response regulator</fullName>
    </submittedName>
</protein>
<evidence type="ECO:0000256" key="3">
    <source>
        <dbReference type="PROSITE-ProRule" id="PRU00169"/>
    </source>
</evidence>
<dbReference type="EMBL" id="JAXOJX010000091">
    <property type="protein sequence ID" value="MDZ5460978.1"/>
    <property type="molecule type" value="Genomic_DNA"/>
</dbReference>
<dbReference type="SMART" id="SM00448">
    <property type="entry name" value="REC"/>
    <property type="match status" value="1"/>
</dbReference>
<evidence type="ECO:0000256" key="1">
    <source>
        <dbReference type="ARBA" id="ARBA00022553"/>
    </source>
</evidence>
<keyword evidence="6" id="KW-1185">Reference proteome</keyword>
<dbReference type="InterPro" id="IPR001789">
    <property type="entry name" value="Sig_transdc_resp-reg_receiver"/>
</dbReference>
<dbReference type="RefSeq" id="WP_066342142.1">
    <property type="nucleotide sequence ID" value="NZ_JAXOJX010000091.1"/>
</dbReference>
<feature type="modified residue" description="4-aspartylphosphate" evidence="3">
    <location>
        <position position="55"/>
    </location>
</feature>